<gene>
    <name evidence="16" type="primary">LOC115620632</name>
</gene>
<dbReference type="GO" id="GO:0046872">
    <property type="term" value="F:metal ion binding"/>
    <property type="evidence" value="ECO:0007669"/>
    <property type="project" value="UniProtKB-KW"/>
</dbReference>
<evidence type="ECO:0000256" key="1">
    <source>
        <dbReference type="ARBA" id="ARBA00001946"/>
    </source>
</evidence>
<keyword evidence="15" id="KW-1185">Reference proteome</keyword>
<evidence type="ECO:0000313" key="16">
    <source>
        <dbReference type="RefSeq" id="XP_030369822.1"/>
    </source>
</evidence>
<dbReference type="Proteomes" id="UP000504634">
    <property type="component" value="Unplaced"/>
</dbReference>
<comment type="cofactor">
    <cofactor evidence="1">
        <name>Mg(2+)</name>
        <dbReference type="ChEBI" id="CHEBI:18420"/>
    </cofactor>
</comment>
<dbReference type="SMART" id="SM00577">
    <property type="entry name" value="CPDc"/>
    <property type="match status" value="1"/>
</dbReference>
<dbReference type="PROSITE" id="PS50053">
    <property type="entry name" value="UBIQUITIN_2"/>
    <property type="match status" value="1"/>
</dbReference>
<keyword evidence="5" id="KW-0479">Metal-binding</keyword>
<comment type="subcellular location">
    <subcellularLocation>
        <location evidence="2">Nucleus</location>
    </subcellularLocation>
</comment>
<dbReference type="CDD" id="cd01813">
    <property type="entry name" value="Ubl_UBLCP1"/>
    <property type="match status" value="1"/>
</dbReference>
<dbReference type="Pfam" id="PF00240">
    <property type="entry name" value="ubiquitin"/>
    <property type="match status" value="1"/>
</dbReference>
<evidence type="ECO:0000256" key="5">
    <source>
        <dbReference type="ARBA" id="ARBA00022723"/>
    </source>
</evidence>
<dbReference type="PROSITE" id="PS50969">
    <property type="entry name" value="FCP1"/>
    <property type="match status" value="1"/>
</dbReference>
<name>A0A6J2T4K6_DROLE</name>
<accession>A0A6J2T4K6</accession>
<evidence type="ECO:0000256" key="9">
    <source>
        <dbReference type="ARBA" id="ARBA00023242"/>
    </source>
</evidence>
<evidence type="ECO:0000256" key="8">
    <source>
        <dbReference type="ARBA" id="ARBA00022912"/>
    </source>
</evidence>
<dbReference type="SMART" id="SM00213">
    <property type="entry name" value="UBQ"/>
    <property type="match status" value="1"/>
</dbReference>
<dbReference type="OrthoDB" id="1711508at2759"/>
<dbReference type="Gene3D" id="3.10.20.90">
    <property type="entry name" value="Phosphatidylinositol 3-kinase Catalytic Subunit, Chain A, domain 1"/>
    <property type="match status" value="1"/>
</dbReference>
<dbReference type="InterPro" id="IPR011943">
    <property type="entry name" value="HAD-SF_hydro_IIID"/>
</dbReference>
<evidence type="ECO:0000256" key="6">
    <source>
        <dbReference type="ARBA" id="ARBA00022801"/>
    </source>
</evidence>
<dbReference type="PANTHER" id="PTHR48493:SF1">
    <property type="entry name" value="UBIQUITIN-LIKE DOMAIN-CONTAINING CTD PHOSPHATASE 1"/>
    <property type="match status" value="1"/>
</dbReference>
<dbReference type="GO" id="GO:0090364">
    <property type="term" value="P:regulation of proteasome assembly"/>
    <property type="evidence" value="ECO:0007669"/>
    <property type="project" value="InterPro"/>
</dbReference>
<organism evidence="15 16">
    <name type="scientific">Drosophila lebanonensis</name>
    <name type="common">Fruit fly</name>
    <name type="synonym">Scaptodrosophila lebanonensis</name>
    <dbReference type="NCBI Taxonomy" id="7225"/>
    <lineage>
        <taxon>Eukaryota</taxon>
        <taxon>Metazoa</taxon>
        <taxon>Ecdysozoa</taxon>
        <taxon>Arthropoda</taxon>
        <taxon>Hexapoda</taxon>
        <taxon>Insecta</taxon>
        <taxon>Pterygota</taxon>
        <taxon>Neoptera</taxon>
        <taxon>Endopterygota</taxon>
        <taxon>Diptera</taxon>
        <taxon>Brachycera</taxon>
        <taxon>Muscomorpha</taxon>
        <taxon>Ephydroidea</taxon>
        <taxon>Drosophilidae</taxon>
        <taxon>Scaptodrosophila</taxon>
    </lineage>
</organism>
<sequence>MVAWWCQCAGKRCSAAICEYVSTLSDMSKQCCQTKRLSCQKLRVNKLIPTSKAKTTKRLANNNKCLHEMADIKEIVIVVKWSGKEYPVDLADQDTVEVLRHEIYRKTQVRPDRQKLINLKHKGKPAPDNLKLSQLELKPNFKLMMVGSTEADIEDACSLPDDIGEVIDDFDDAEEREESVANSAVYLAKVQRRVRDYKITELSPPREGKKLLVLDIDYTLFDHRSPAETGTELMRPYLHEFLQSAYEHYDIVIWSATSMRWIEEKMRLLGVSNNENYKIMFYLDSNAMISVHMPERGVVDVKPLGVIWSLYKQYSSTNTIMFDDIRRNFLMNPKSGLKIRPFRQAHLNRSKDKELLKLSDYLRNIALHCNDFNLLNHRKWEHYDPKKNS</sequence>
<keyword evidence="8" id="KW-0904">Protein phosphatase</keyword>
<dbReference type="GeneID" id="115620632"/>
<dbReference type="FunFam" id="3.10.20.90:FF:000399">
    <property type="entry name" value="Ubiquitin-like domain-containing CTD phosphatase 1"/>
    <property type="match status" value="1"/>
</dbReference>
<dbReference type="InterPro" id="IPR036412">
    <property type="entry name" value="HAD-like_sf"/>
</dbReference>
<evidence type="ECO:0000256" key="7">
    <source>
        <dbReference type="ARBA" id="ARBA00022842"/>
    </source>
</evidence>
<comment type="catalytic activity">
    <reaction evidence="12">
        <text>O-phospho-L-threonyl-[protein] + H2O = L-threonyl-[protein] + phosphate</text>
        <dbReference type="Rhea" id="RHEA:47004"/>
        <dbReference type="Rhea" id="RHEA-COMP:11060"/>
        <dbReference type="Rhea" id="RHEA-COMP:11605"/>
        <dbReference type="ChEBI" id="CHEBI:15377"/>
        <dbReference type="ChEBI" id="CHEBI:30013"/>
        <dbReference type="ChEBI" id="CHEBI:43474"/>
        <dbReference type="ChEBI" id="CHEBI:61977"/>
        <dbReference type="EC" id="3.1.3.16"/>
    </reaction>
</comment>
<dbReference type="EC" id="3.1.3.16" evidence="3"/>
<evidence type="ECO:0000256" key="10">
    <source>
        <dbReference type="ARBA" id="ARBA00032039"/>
    </source>
</evidence>
<evidence type="ECO:0000256" key="12">
    <source>
        <dbReference type="ARBA" id="ARBA00048336"/>
    </source>
</evidence>
<dbReference type="CTD" id="134510"/>
<dbReference type="InterPro" id="IPR000626">
    <property type="entry name" value="Ubiquitin-like_dom"/>
</dbReference>
<dbReference type="RefSeq" id="XP_030369822.1">
    <property type="nucleotide sequence ID" value="XM_030513962.1"/>
</dbReference>
<protein>
    <recommendedName>
        <fullName evidence="4">Ubiquitin-like domain-containing CTD phosphatase 1</fullName>
        <ecNumber evidence="3">3.1.3.16</ecNumber>
    </recommendedName>
    <alternativeName>
        <fullName evidence="10">Nuclear proteasome inhibitor UBLCP1</fullName>
    </alternativeName>
</protein>
<proteinExistence type="predicted"/>
<feature type="domain" description="FCP1 homology" evidence="14">
    <location>
        <begin position="205"/>
        <end position="365"/>
    </location>
</feature>
<dbReference type="InterPro" id="IPR004274">
    <property type="entry name" value="FCP1_dom"/>
</dbReference>
<dbReference type="Pfam" id="PF03031">
    <property type="entry name" value="NIF"/>
    <property type="match status" value="1"/>
</dbReference>
<dbReference type="AlphaFoldDB" id="A0A6J2T4K6"/>
<evidence type="ECO:0000259" key="13">
    <source>
        <dbReference type="PROSITE" id="PS50053"/>
    </source>
</evidence>
<feature type="domain" description="Ubiquitin-like" evidence="13">
    <location>
        <begin position="75"/>
        <end position="146"/>
    </location>
</feature>
<evidence type="ECO:0000313" key="15">
    <source>
        <dbReference type="Proteomes" id="UP000504634"/>
    </source>
</evidence>
<dbReference type="SUPFAM" id="SSF56784">
    <property type="entry name" value="HAD-like"/>
    <property type="match status" value="1"/>
</dbReference>
<dbReference type="SUPFAM" id="SSF54236">
    <property type="entry name" value="Ubiquitin-like"/>
    <property type="match status" value="1"/>
</dbReference>
<evidence type="ECO:0000259" key="14">
    <source>
        <dbReference type="PROSITE" id="PS50969"/>
    </source>
</evidence>
<evidence type="ECO:0000256" key="2">
    <source>
        <dbReference type="ARBA" id="ARBA00004123"/>
    </source>
</evidence>
<keyword evidence="6" id="KW-0378">Hydrolase</keyword>
<evidence type="ECO:0000256" key="11">
    <source>
        <dbReference type="ARBA" id="ARBA00047761"/>
    </source>
</evidence>
<dbReference type="NCBIfam" id="TIGR02245">
    <property type="entry name" value="HAD_IIID1"/>
    <property type="match status" value="1"/>
</dbReference>
<comment type="catalytic activity">
    <reaction evidence="11">
        <text>O-phospho-L-seryl-[protein] + H2O = L-seryl-[protein] + phosphate</text>
        <dbReference type="Rhea" id="RHEA:20629"/>
        <dbReference type="Rhea" id="RHEA-COMP:9863"/>
        <dbReference type="Rhea" id="RHEA-COMP:11604"/>
        <dbReference type="ChEBI" id="CHEBI:15377"/>
        <dbReference type="ChEBI" id="CHEBI:29999"/>
        <dbReference type="ChEBI" id="CHEBI:43474"/>
        <dbReference type="ChEBI" id="CHEBI:83421"/>
        <dbReference type="EC" id="3.1.3.16"/>
    </reaction>
</comment>
<keyword evidence="7" id="KW-0460">Magnesium</keyword>
<dbReference type="GO" id="GO:0004722">
    <property type="term" value="F:protein serine/threonine phosphatase activity"/>
    <property type="evidence" value="ECO:0007669"/>
    <property type="project" value="UniProtKB-EC"/>
</dbReference>
<dbReference type="Gene3D" id="3.40.50.1000">
    <property type="entry name" value="HAD superfamily/HAD-like"/>
    <property type="match status" value="1"/>
</dbReference>
<keyword evidence="9" id="KW-0539">Nucleus</keyword>
<reference evidence="16" key="1">
    <citation type="submission" date="2025-08" db="UniProtKB">
        <authorList>
            <consortium name="RefSeq"/>
        </authorList>
    </citation>
    <scope>IDENTIFICATION</scope>
    <source>
        <strain evidence="16">11010-0011.00</strain>
        <tissue evidence="16">Whole body</tissue>
    </source>
</reference>
<evidence type="ECO:0000256" key="4">
    <source>
        <dbReference type="ARBA" id="ARBA00014187"/>
    </source>
</evidence>
<dbReference type="GO" id="GO:0005634">
    <property type="term" value="C:nucleus"/>
    <property type="evidence" value="ECO:0007669"/>
    <property type="project" value="UniProtKB-SubCell"/>
</dbReference>
<evidence type="ECO:0000256" key="3">
    <source>
        <dbReference type="ARBA" id="ARBA00013081"/>
    </source>
</evidence>
<dbReference type="PANTHER" id="PTHR48493">
    <property type="entry name" value="UBIQUITIN-LIKE DOMAIN-CONTAINING CTD PHOSPHATASE 1"/>
    <property type="match status" value="1"/>
</dbReference>
<dbReference type="InterPro" id="IPR051658">
    <property type="entry name" value="UBLCP1"/>
</dbReference>
<dbReference type="InterPro" id="IPR029071">
    <property type="entry name" value="Ubiquitin-like_domsf"/>
</dbReference>
<dbReference type="InterPro" id="IPR023214">
    <property type="entry name" value="HAD_sf"/>
</dbReference>